<dbReference type="Proteomes" id="UP000197068">
    <property type="component" value="Unassembled WGS sequence"/>
</dbReference>
<dbReference type="Pfam" id="PF03537">
    <property type="entry name" value="Glyco_hydro_114"/>
    <property type="match status" value="1"/>
</dbReference>
<reference evidence="2 3" key="1">
    <citation type="submission" date="2017-06" db="EMBL/GenBank/DDBJ databases">
        <title>Whole Genome Sequences of Colwellia marinimaniae MTCD1.</title>
        <authorList>
            <person name="Kusumoto H."/>
            <person name="Inoue M."/>
            <person name="Tanikawa K."/>
            <person name="Maeji H."/>
            <person name="Cameron J.H."/>
            <person name="Bartlett D.H."/>
        </authorList>
    </citation>
    <scope>NUCLEOTIDE SEQUENCE [LARGE SCALE GENOMIC DNA]</scope>
    <source>
        <strain evidence="2 3">MTCD1</strain>
    </source>
</reference>
<name>A0ABQ0N0A6_9GAMM</name>
<dbReference type="EMBL" id="BDQM01000403">
    <property type="protein sequence ID" value="GAW98052.1"/>
    <property type="molecule type" value="Genomic_DNA"/>
</dbReference>
<organism evidence="2 3">
    <name type="scientific">Colwellia marinimaniae</name>
    <dbReference type="NCBI Taxonomy" id="1513592"/>
    <lineage>
        <taxon>Bacteria</taxon>
        <taxon>Pseudomonadati</taxon>
        <taxon>Pseudomonadota</taxon>
        <taxon>Gammaproteobacteria</taxon>
        <taxon>Alteromonadales</taxon>
        <taxon>Colwelliaceae</taxon>
        <taxon>Colwellia</taxon>
    </lineage>
</organism>
<gene>
    <name evidence="2" type="ORF">MTCD1_03722</name>
</gene>
<feature type="domain" description="Glycoside-hydrolase family GH114 TIM-barrel" evidence="1">
    <location>
        <begin position="2"/>
        <end position="52"/>
    </location>
</feature>
<dbReference type="InterPro" id="IPR004352">
    <property type="entry name" value="GH114_TIM-barrel"/>
</dbReference>
<evidence type="ECO:0000313" key="3">
    <source>
        <dbReference type="Proteomes" id="UP000197068"/>
    </source>
</evidence>
<keyword evidence="3" id="KW-1185">Reference proteome</keyword>
<comment type="caution">
    <text evidence="2">The sequence shown here is derived from an EMBL/GenBank/DDBJ whole genome shotgun (WGS) entry which is preliminary data.</text>
</comment>
<protein>
    <recommendedName>
        <fullName evidence="1">Glycoside-hydrolase family GH114 TIM-barrel domain-containing protein</fullName>
    </recommendedName>
</protein>
<sequence>MLSPFIDAGKPVFNAEYKKIYRVDPDARDKLCLDANNMQFSTLILRLALDDSYRESCL</sequence>
<accession>A0ABQ0N0A6</accession>
<proteinExistence type="predicted"/>
<evidence type="ECO:0000259" key="1">
    <source>
        <dbReference type="Pfam" id="PF03537"/>
    </source>
</evidence>
<evidence type="ECO:0000313" key="2">
    <source>
        <dbReference type="EMBL" id="GAW98052.1"/>
    </source>
</evidence>